<sequence>MPPFPSYSTSSEIYEIVDAKSAQSVDLDGDIVEDMVIHPTNVVPNGEAETPGQEDEPWSVMNVADASSNKRKKYTIYIRTPTQHLTLIRGAQEISDVHTKLRSNHPKLALPPLPGFSTTVSDADGPKRRNSFFDALSSLSNPNPKAALRLSQPFGIPRNVKDTSDTERMLPMLVAYLTLVGNHPIFRRSRTWRKFVRVRTDDLQSVHAERVVGGAQSKSTYIQPNNTANSNIPHRGVHFSPQAERVGFRKKLHSILKFNSGRSTHA</sequence>
<proteinExistence type="predicted"/>
<dbReference type="Proteomes" id="UP000663853">
    <property type="component" value="Unassembled WGS sequence"/>
</dbReference>
<dbReference type="InterPro" id="IPR001683">
    <property type="entry name" value="PX_dom"/>
</dbReference>
<feature type="domain" description="PX" evidence="2">
    <location>
        <begin position="92"/>
        <end position="197"/>
    </location>
</feature>
<dbReference type="OrthoDB" id="3208872at2759"/>
<dbReference type="Gene3D" id="3.30.1520.10">
    <property type="entry name" value="Phox-like domain"/>
    <property type="match status" value="1"/>
</dbReference>
<feature type="region of interest" description="Disordered" evidence="1">
    <location>
        <begin position="105"/>
        <end position="124"/>
    </location>
</feature>
<dbReference type="EMBL" id="CAJMXA010003558">
    <property type="protein sequence ID" value="CAE6502838.1"/>
    <property type="molecule type" value="Genomic_DNA"/>
</dbReference>
<evidence type="ECO:0000259" key="2">
    <source>
        <dbReference type="Pfam" id="PF00787"/>
    </source>
</evidence>
<reference evidence="3" key="1">
    <citation type="submission" date="2021-01" db="EMBL/GenBank/DDBJ databases">
        <authorList>
            <person name="Kaushik A."/>
        </authorList>
    </citation>
    <scope>NUCLEOTIDE SEQUENCE</scope>
    <source>
        <strain evidence="3">AG6-10EEA</strain>
    </source>
</reference>
<evidence type="ECO:0000313" key="3">
    <source>
        <dbReference type="EMBL" id="CAE6502838.1"/>
    </source>
</evidence>
<comment type="caution">
    <text evidence="3">The sequence shown here is derived from an EMBL/GenBank/DDBJ whole genome shotgun (WGS) entry which is preliminary data.</text>
</comment>
<name>A0A8H3CZ90_9AGAM</name>
<dbReference type="GO" id="GO:0035091">
    <property type="term" value="F:phosphatidylinositol binding"/>
    <property type="evidence" value="ECO:0007669"/>
    <property type="project" value="InterPro"/>
</dbReference>
<gene>
    <name evidence="3" type="ORF">RDB_LOCUS115103</name>
</gene>
<accession>A0A8H3CZ90</accession>
<dbReference type="AlphaFoldDB" id="A0A8H3CZ90"/>
<dbReference type="InterPro" id="IPR036871">
    <property type="entry name" value="PX_dom_sf"/>
</dbReference>
<protein>
    <recommendedName>
        <fullName evidence="2">PX domain-containing protein</fullName>
    </recommendedName>
</protein>
<dbReference type="Pfam" id="PF00787">
    <property type="entry name" value="PX"/>
    <property type="match status" value="1"/>
</dbReference>
<organism evidence="3 4">
    <name type="scientific">Rhizoctonia solani</name>
    <dbReference type="NCBI Taxonomy" id="456999"/>
    <lineage>
        <taxon>Eukaryota</taxon>
        <taxon>Fungi</taxon>
        <taxon>Dikarya</taxon>
        <taxon>Basidiomycota</taxon>
        <taxon>Agaricomycotina</taxon>
        <taxon>Agaricomycetes</taxon>
        <taxon>Cantharellales</taxon>
        <taxon>Ceratobasidiaceae</taxon>
        <taxon>Rhizoctonia</taxon>
    </lineage>
</organism>
<dbReference type="SUPFAM" id="SSF64268">
    <property type="entry name" value="PX domain"/>
    <property type="match status" value="1"/>
</dbReference>
<evidence type="ECO:0000313" key="4">
    <source>
        <dbReference type="Proteomes" id="UP000663853"/>
    </source>
</evidence>
<evidence type="ECO:0000256" key="1">
    <source>
        <dbReference type="SAM" id="MobiDB-lite"/>
    </source>
</evidence>